<comment type="similarity">
    <text evidence="1">Belongs to the FAM47 family.</text>
</comment>
<evidence type="ECO:0000256" key="2">
    <source>
        <dbReference type="SAM" id="MobiDB-lite"/>
    </source>
</evidence>
<dbReference type="Proteomes" id="UP001623349">
    <property type="component" value="Unassembled WGS sequence"/>
</dbReference>
<evidence type="ECO:0000256" key="1">
    <source>
        <dbReference type="ARBA" id="ARBA00005277"/>
    </source>
</evidence>
<keyword evidence="4" id="KW-1185">Reference proteome</keyword>
<feature type="region of interest" description="Disordered" evidence="2">
    <location>
        <begin position="300"/>
        <end position="327"/>
    </location>
</feature>
<comment type="caution">
    <text evidence="3">The sequence shown here is derived from an EMBL/GenBank/DDBJ whole genome shotgun (WGS) entry which is preliminary data.</text>
</comment>
<proteinExistence type="inferred from homology"/>
<gene>
    <name evidence="3" type="ORF">APTSU1_000508800</name>
</gene>
<feature type="compositionally biased region" description="Polar residues" evidence="2">
    <location>
        <begin position="98"/>
        <end position="110"/>
    </location>
</feature>
<protein>
    <submittedName>
        <fullName evidence="3">Family with sequence similarity 47, member E</fullName>
    </submittedName>
</protein>
<dbReference type="PANTHER" id="PTHR46449:SF3">
    <property type="entry name" value="PROTEIN FAM47E"/>
    <property type="match status" value="1"/>
</dbReference>
<dbReference type="EMBL" id="BAAFST010000005">
    <property type="protein sequence ID" value="GAB1289858.1"/>
    <property type="molecule type" value="Genomic_DNA"/>
</dbReference>
<feature type="compositionally biased region" description="Polar residues" evidence="2">
    <location>
        <begin position="317"/>
        <end position="327"/>
    </location>
</feature>
<dbReference type="PANTHER" id="PTHR46449">
    <property type="entry name" value="ZGC:158260"/>
    <property type="match status" value="1"/>
</dbReference>
<evidence type="ECO:0000313" key="4">
    <source>
        <dbReference type="Proteomes" id="UP001623349"/>
    </source>
</evidence>
<feature type="compositionally biased region" description="Basic residues" evidence="2">
    <location>
        <begin position="300"/>
        <end position="313"/>
    </location>
</feature>
<organism evidence="3 4">
    <name type="scientific">Apodemus speciosus</name>
    <name type="common">Large Japanese field mouse</name>
    <dbReference type="NCBI Taxonomy" id="105296"/>
    <lineage>
        <taxon>Eukaryota</taxon>
        <taxon>Metazoa</taxon>
        <taxon>Chordata</taxon>
        <taxon>Craniata</taxon>
        <taxon>Vertebrata</taxon>
        <taxon>Euteleostomi</taxon>
        <taxon>Mammalia</taxon>
        <taxon>Eutheria</taxon>
        <taxon>Euarchontoglires</taxon>
        <taxon>Glires</taxon>
        <taxon>Rodentia</taxon>
        <taxon>Myomorpha</taxon>
        <taxon>Muroidea</taxon>
        <taxon>Muridae</taxon>
        <taxon>Murinae</taxon>
        <taxon>Apodemus</taxon>
    </lineage>
</organism>
<sequence length="327" mass="37736">MLLLQVLEVLDPERKLEDLWDYCQDTRKPTKEPTKLREKRSSEVCLPKKMLVWHSGQWLCEEKPSKVDSIYKNSLLHDGVRRGVSDFCHWAADLGLKQSPSTAQTPSSRVLPSPSMFPEHGLRSSELPAPQEWSARPEWQGSAAIQEELVLQQFDMDYQTSCDALPRPRLNELTDSSSTDHVHCEDTVGAGVNLGPRKSNNPQKPKRVKMRYGAWYLNTNLWKRQRVDEPLVDPKVSHKARDSNFKKQLQEQEELLAGLRGTAAFKDFILSRGYKMPRFLEKIYAEEKVLGSKACATAAARRRRRHHHHHHHHLDLFSSSSSMKRQW</sequence>
<name>A0ABQ0ES34_APOSI</name>
<dbReference type="InterPro" id="IPR032743">
    <property type="entry name" value="FAM47"/>
</dbReference>
<evidence type="ECO:0000313" key="3">
    <source>
        <dbReference type="EMBL" id="GAB1289858.1"/>
    </source>
</evidence>
<accession>A0ABQ0ES34</accession>
<feature type="region of interest" description="Disordered" evidence="2">
    <location>
        <begin position="98"/>
        <end position="125"/>
    </location>
</feature>
<reference evidence="3 4" key="1">
    <citation type="submission" date="2024-08" db="EMBL/GenBank/DDBJ databases">
        <title>The draft genome of Apodemus speciosus.</title>
        <authorList>
            <person name="Nabeshima K."/>
            <person name="Suzuki S."/>
            <person name="Onuma M."/>
        </authorList>
    </citation>
    <scope>NUCLEOTIDE SEQUENCE [LARGE SCALE GENOMIC DNA]</scope>
    <source>
        <strain evidence="3">IB14-021</strain>
    </source>
</reference>